<dbReference type="InterPro" id="IPR004472">
    <property type="entry name" value="DTB_synth_BioD"/>
</dbReference>
<evidence type="ECO:0000256" key="1">
    <source>
        <dbReference type="HAMAP-Rule" id="MF_00336"/>
    </source>
</evidence>
<feature type="binding site" evidence="1">
    <location>
        <begin position="12"/>
        <end position="17"/>
    </location>
    <ligand>
        <name>ATP</name>
        <dbReference type="ChEBI" id="CHEBI:30616"/>
    </ligand>
</feature>
<comment type="caution">
    <text evidence="1">Lacks conserved residue(s) required for the propagation of feature annotation.</text>
</comment>
<dbReference type="EMBL" id="CP015108">
    <property type="protein sequence ID" value="ARF12906.1"/>
    <property type="molecule type" value="Genomic_DNA"/>
</dbReference>
<keyword evidence="1" id="KW-0963">Cytoplasm</keyword>
<dbReference type="PANTHER" id="PTHR43210">
    <property type="entry name" value="DETHIOBIOTIN SYNTHETASE"/>
    <property type="match status" value="1"/>
</dbReference>
<dbReference type="SUPFAM" id="SSF52540">
    <property type="entry name" value="P-loop containing nucleoside triphosphate hydrolases"/>
    <property type="match status" value="1"/>
</dbReference>
<dbReference type="Proteomes" id="UP000192486">
    <property type="component" value="Chromosome"/>
</dbReference>
<comment type="cofactor">
    <cofactor evidence="1">
        <name>Mg(2+)</name>
        <dbReference type="ChEBI" id="CHEBI:18420"/>
    </cofactor>
</comment>
<evidence type="ECO:0000313" key="3">
    <source>
        <dbReference type="Proteomes" id="UP000192486"/>
    </source>
</evidence>
<comment type="subcellular location">
    <subcellularLocation>
        <location evidence="1">Cytoplasm</location>
    </subcellularLocation>
</comment>
<feature type="binding site" evidence="1">
    <location>
        <begin position="173"/>
        <end position="174"/>
    </location>
    <ligand>
        <name>ATP</name>
        <dbReference type="ChEBI" id="CHEBI:30616"/>
    </ligand>
</feature>
<feature type="binding site" evidence="1">
    <location>
        <position position="54"/>
    </location>
    <ligand>
        <name>ATP</name>
        <dbReference type="ChEBI" id="CHEBI:30616"/>
    </ligand>
</feature>
<organism evidence="2 3">
    <name type="scientific">Sporosarcina ureae</name>
    <dbReference type="NCBI Taxonomy" id="1571"/>
    <lineage>
        <taxon>Bacteria</taxon>
        <taxon>Bacillati</taxon>
        <taxon>Bacillota</taxon>
        <taxon>Bacilli</taxon>
        <taxon>Bacillales</taxon>
        <taxon>Caryophanaceae</taxon>
        <taxon>Sporosarcina</taxon>
    </lineage>
</organism>
<dbReference type="RefSeq" id="WP_051210521.1">
    <property type="nucleotide sequence ID" value="NZ_CP015108.1"/>
</dbReference>
<reference evidence="2 3" key="1">
    <citation type="submission" date="2016-04" db="EMBL/GenBank/DDBJ databases">
        <title>Comparative Genomics and Epigenetics of Sporosarcina ureae.</title>
        <authorList>
            <person name="Oliver A.S."/>
            <person name="Cooper K.K."/>
        </authorList>
    </citation>
    <scope>NUCLEOTIDE SEQUENCE [LARGE SCALE GENOMIC DNA]</scope>
    <source>
        <strain evidence="2 3">S204</strain>
    </source>
</reference>
<dbReference type="Gene3D" id="3.40.50.300">
    <property type="entry name" value="P-loop containing nucleotide triphosphate hydrolases"/>
    <property type="match status" value="1"/>
</dbReference>
<keyword evidence="1" id="KW-0547">Nucleotide-binding</keyword>
<feature type="binding site" evidence="1">
    <location>
        <position position="54"/>
    </location>
    <ligand>
        <name>Mg(2+)</name>
        <dbReference type="ChEBI" id="CHEBI:18420"/>
    </ligand>
</feature>
<keyword evidence="1" id="KW-0436">Ligase</keyword>
<sequence>MSILFITGTDTDAGKTVATVLLSDFLSTKGRNFVPFKPIQTGAVLRNDHFAAPDMMTYELASGKEQLSPDYLFTTPCSPHLAASLEDVQIDINRLTQTVKKLSESYDGIVVEGAGGLYVPLTSEGYCMIDWMEELMAPVVLVARAGVGTINHTLLSIEAMKARGIRIAGLLFNDMAQDQHNVIKDNVEMIQKLSGVPVIGIIPYQKDIQETLMDSEKRKKCYEEWNYTILEEALQSGSESITQEK</sequence>
<dbReference type="InterPro" id="IPR027417">
    <property type="entry name" value="P-loop_NTPase"/>
</dbReference>
<dbReference type="EC" id="6.3.3.3" evidence="1"/>
<comment type="catalytic activity">
    <reaction evidence="1">
        <text>(7R,8S)-7,8-diammoniononanoate + CO2 + ATP = (4R,5S)-dethiobiotin + ADP + phosphate + 3 H(+)</text>
        <dbReference type="Rhea" id="RHEA:15805"/>
        <dbReference type="ChEBI" id="CHEBI:15378"/>
        <dbReference type="ChEBI" id="CHEBI:16526"/>
        <dbReference type="ChEBI" id="CHEBI:30616"/>
        <dbReference type="ChEBI" id="CHEBI:43474"/>
        <dbReference type="ChEBI" id="CHEBI:149469"/>
        <dbReference type="ChEBI" id="CHEBI:149473"/>
        <dbReference type="ChEBI" id="CHEBI:456216"/>
        <dbReference type="EC" id="6.3.3.3"/>
    </reaction>
</comment>
<accession>A0ABN4YM97</accession>
<comment type="pathway">
    <text evidence="1">Cofactor biosynthesis; biotin biosynthesis; biotin from 7,8-diaminononanoate: step 1/2.</text>
</comment>
<dbReference type="HAMAP" id="MF_00336">
    <property type="entry name" value="BioD"/>
    <property type="match status" value="1"/>
</dbReference>
<dbReference type="PANTHER" id="PTHR43210:SF5">
    <property type="entry name" value="DETHIOBIOTIN SYNTHETASE"/>
    <property type="match status" value="1"/>
</dbReference>
<protein>
    <recommendedName>
        <fullName evidence="1">ATP-dependent dethiobiotin synthetase BioD</fullName>
        <ecNumber evidence="1">6.3.3.3</ecNumber>
    </recommendedName>
    <alternativeName>
        <fullName evidence="1">DTB synthetase</fullName>
        <shortName evidence="1">DTBS</shortName>
    </alternativeName>
    <alternativeName>
        <fullName evidence="1">Dethiobiotin synthase</fullName>
    </alternativeName>
</protein>
<feature type="binding site" evidence="1">
    <location>
        <begin position="112"/>
        <end position="115"/>
    </location>
    <ligand>
        <name>ATP</name>
        <dbReference type="ChEBI" id="CHEBI:30616"/>
    </ligand>
</feature>
<gene>
    <name evidence="1" type="primary">bioD</name>
    <name evidence="2" type="ORF">SporoS204_01170</name>
</gene>
<feature type="active site" evidence="1">
    <location>
        <position position="37"/>
    </location>
</feature>
<keyword evidence="1" id="KW-0067">ATP-binding</keyword>
<dbReference type="NCBIfam" id="TIGR00347">
    <property type="entry name" value="bioD"/>
    <property type="match status" value="1"/>
</dbReference>
<keyword evidence="3" id="KW-1185">Reference proteome</keyword>
<feature type="binding site" evidence="1">
    <location>
        <position position="41"/>
    </location>
    <ligand>
        <name>substrate</name>
    </ligand>
</feature>
<keyword evidence="1" id="KW-0460">Magnesium</keyword>
<proteinExistence type="inferred from homology"/>
<keyword evidence="1" id="KW-0093">Biotin biosynthesis</keyword>
<comment type="similarity">
    <text evidence="1">Belongs to the dethiobiotin synthetase family.</text>
</comment>
<evidence type="ECO:0000313" key="2">
    <source>
        <dbReference type="EMBL" id="ARF12906.1"/>
    </source>
</evidence>
<name>A0ABN4YM97_SPOUR</name>
<dbReference type="PIRSF" id="PIRSF006755">
    <property type="entry name" value="DTB_synth"/>
    <property type="match status" value="1"/>
</dbReference>
<keyword evidence="1" id="KW-0479">Metal-binding</keyword>
<feature type="binding site" evidence="1">
    <location>
        <position position="16"/>
    </location>
    <ligand>
        <name>Mg(2+)</name>
        <dbReference type="ChEBI" id="CHEBI:18420"/>
    </ligand>
</feature>
<dbReference type="Pfam" id="PF13500">
    <property type="entry name" value="AAA_26"/>
    <property type="match status" value="1"/>
</dbReference>
<comment type="subunit">
    <text evidence="1">Homodimer.</text>
</comment>
<feature type="binding site" evidence="1">
    <location>
        <position position="112"/>
    </location>
    <ligand>
        <name>Mg(2+)</name>
        <dbReference type="ChEBI" id="CHEBI:18420"/>
    </ligand>
</feature>
<dbReference type="CDD" id="cd03109">
    <property type="entry name" value="DTBS"/>
    <property type="match status" value="1"/>
</dbReference>
<comment type="function">
    <text evidence="1">Catalyzes a mechanistically unusual reaction, the ATP-dependent insertion of CO2 between the N7 and N8 nitrogen atoms of 7,8-diaminopelargonic acid (DAPA, also called 7,8-diammoniononanoate) to form a ureido ring.</text>
</comment>